<reference evidence="2" key="1">
    <citation type="submission" date="2020-06" db="EMBL/GenBank/DDBJ databases">
        <authorList>
            <consortium name="Plant Systems Biology data submission"/>
        </authorList>
    </citation>
    <scope>NUCLEOTIDE SEQUENCE</scope>
    <source>
        <strain evidence="2">D6</strain>
    </source>
</reference>
<feature type="region of interest" description="Disordered" evidence="1">
    <location>
        <begin position="27"/>
        <end position="114"/>
    </location>
</feature>
<feature type="region of interest" description="Disordered" evidence="1">
    <location>
        <begin position="399"/>
        <end position="452"/>
    </location>
</feature>
<dbReference type="Pfam" id="PF13911">
    <property type="entry name" value="AhpC-TSA_2"/>
    <property type="match status" value="1"/>
</dbReference>
<evidence type="ECO:0000313" key="3">
    <source>
        <dbReference type="Proteomes" id="UP001153069"/>
    </source>
</evidence>
<evidence type="ECO:0000313" key="2">
    <source>
        <dbReference type="EMBL" id="CAB9518690.1"/>
    </source>
</evidence>
<dbReference type="EMBL" id="CAICTM010000952">
    <property type="protein sequence ID" value="CAB9518690.1"/>
    <property type="molecule type" value="Genomic_DNA"/>
</dbReference>
<name>A0A9N8EHR6_9STRA</name>
<comment type="caution">
    <text evidence="2">The sequence shown here is derived from an EMBL/GenBank/DDBJ whole genome shotgun (WGS) entry which is preliminary data.</text>
</comment>
<feature type="compositionally biased region" description="Low complexity" evidence="1">
    <location>
        <begin position="33"/>
        <end position="42"/>
    </location>
</feature>
<dbReference type="PANTHER" id="PTHR28630:SF3">
    <property type="entry name" value="PEROXIREDOXIN-LIKE 2C"/>
    <property type="match status" value="1"/>
</dbReference>
<dbReference type="PANTHER" id="PTHR28630">
    <property type="match status" value="1"/>
</dbReference>
<feature type="region of interest" description="Disordered" evidence="1">
    <location>
        <begin position="371"/>
        <end position="390"/>
    </location>
</feature>
<evidence type="ECO:0000256" key="1">
    <source>
        <dbReference type="SAM" id="MobiDB-lite"/>
    </source>
</evidence>
<dbReference type="AlphaFoldDB" id="A0A9N8EHR6"/>
<dbReference type="Proteomes" id="UP001153069">
    <property type="component" value="Unassembled WGS sequence"/>
</dbReference>
<feature type="compositionally biased region" description="Low complexity" evidence="1">
    <location>
        <begin position="84"/>
        <end position="94"/>
    </location>
</feature>
<gene>
    <name evidence="2" type="ORF">SEMRO_954_G224350.1</name>
</gene>
<protein>
    <submittedName>
        <fullName evidence="2">Uncharacterized protein</fullName>
    </submittedName>
</protein>
<dbReference type="InterPro" id="IPR032801">
    <property type="entry name" value="PXL2A/B/C"/>
</dbReference>
<keyword evidence="3" id="KW-1185">Reference proteome</keyword>
<accession>A0A9N8EHR6</accession>
<feature type="compositionally biased region" description="Acidic residues" evidence="1">
    <location>
        <begin position="43"/>
        <end position="55"/>
    </location>
</feature>
<sequence length="485" mass="54498">MTFEIPDVVEFVPCERTYLCRWDAGEDFDDGVSEVSSGSGSSSDDDDESSSEFEEAPTFRHSDTTPVNFRYGGGKNDKFRNSDTTGTTGTTGNTARVSSPPSKPKRCFTPEMNGDRWGNIKSGKKALNCKKVSQQSGVNIKDIMLQPIEFSDLKPVPKSNYTLPLADILKHSTATEKSAKRLQVEPERSNTVTAVFCIRRAGCGMCRDHGLSLSTQLKPKLHEKDIELNLFGIVKDLDGSGEGDETEHRRDRKDKKISSKILIDFYKNYFPFPLYTDKNWDTFQFLGDRKMSMWKLFQRSTTVLQRYHRKKITNIINDPRGDPLTQGGVLLFDANGQLRYVYYERYGDELDLQALQWAAEDIAKNTKINNNNIKSNAEPATAPRLPRRRGTFDKGLLEGAIHGRKGSNHTKGSINKNNKKGDTPLQSTGIRKPQRRGTITPPNGPRKPQRRGTIDDAEKAYDLHALNLAFMDDCTTTSRTDLMCG</sequence>
<proteinExistence type="predicted"/>
<organism evidence="2 3">
    <name type="scientific">Seminavis robusta</name>
    <dbReference type="NCBI Taxonomy" id="568900"/>
    <lineage>
        <taxon>Eukaryota</taxon>
        <taxon>Sar</taxon>
        <taxon>Stramenopiles</taxon>
        <taxon>Ochrophyta</taxon>
        <taxon>Bacillariophyta</taxon>
        <taxon>Bacillariophyceae</taxon>
        <taxon>Bacillariophycidae</taxon>
        <taxon>Naviculales</taxon>
        <taxon>Naviculaceae</taxon>
        <taxon>Seminavis</taxon>
    </lineage>
</organism>